<keyword evidence="10" id="KW-1185">Reference proteome</keyword>
<dbReference type="GO" id="GO:0005737">
    <property type="term" value="C:cytoplasm"/>
    <property type="evidence" value="ECO:0007669"/>
    <property type="project" value="UniProtKB-SubCell"/>
</dbReference>
<keyword evidence="7" id="KW-0560">Oxidoreductase</keyword>
<keyword evidence="5" id="KW-0285">Flavoprotein</keyword>
<reference evidence="9 10" key="1">
    <citation type="submission" date="2020-08" db="EMBL/GenBank/DDBJ databases">
        <title>Plant Genome Project.</title>
        <authorList>
            <person name="Zhang R.-G."/>
        </authorList>
    </citation>
    <scope>NUCLEOTIDE SEQUENCE [LARGE SCALE GENOMIC DNA]</scope>
    <source>
        <tissue evidence="9">Rhizome</tissue>
    </source>
</reference>
<evidence type="ECO:0000256" key="2">
    <source>
        <dbReference type="ARBA" id="ARBA00004496"/>
    </source>
</evidence>
<dbReference type="InterPro" id="IPR002937">
    <property type="entry name" value="Amino_oxidase"/>
</dbReference>
<comment type="cofactor">
    <cofactor evidence="1">
        <name>FAD</name>
        <dbReference type="ChEBI" id="CHEBI:57692"/>
    </cofactor>
</comment>
<sequence length="510" mass="54194">MAEKPRVVIIGAGLAGLTAARCLHAASAGDFFDLCVVEAGHRIGGRVLTSEFAGDRIEMGATWIHGIDGSPIHAVAADIGALAGSASVPWERMDGFPSDPLTVAEGGTVVDPLLVVDPITSLYCGLMDSARDGDAPVEPKRPGVGPFLRRGLQEYRVSRGDKGADVGGGWSLEDMEEAVFALHEFAERVCTSADDLSDLDLAAEGEYRDYPGDHVTIANGYSRIIEHLASALSPATILLGRRVRRIEWRLGGDDGGPVKLHFDGGENLTMTADHVIVTVSLGVLKAGLGKEGGGETSGLEFSPALPERKREAIRRLGFGVVNKLFMEMGGTDETRFPFLQMAFAPPTKEAKRTVPAWMRKTGSICPIYRGSRVLLAWFAGTEALELEALTDEEIISGVSATLDAFLPPTAAAARVQRVKRSGWGRDPLFLGSYSYVAVGSSSDDLDAMAEPLAGARVSAVVPTPELLFAGEATHKSHYSTTHGAYLSGVREATRLLRHYVPKLCPSAAAT</sequence>
<keyword evidence="4" id="KW-0963">Cytoplasm</keyword>
<evidence type="ECO:0000256" key="6">
    <source>
        <dbReference type="ARBA" id="ARBA00022827"/>
    </source>
</evidence>
<comment type="subcellular location">
    <subcellularLocation>
        <location evidence="2">Cytoplasm</location>
    </subcellularLocation>
</comment>
<organism evidence="9 10">
    <name type="scientific">Zingiber officinale</name>
    <name type="common">Ginger</name>
    <name type="synonym">Amomum zingiber</name>
    <dbReference type="NCBI Taxonomy" id="94328"/>
    <lineage>
        <taxon>Eukaryota</taxon>
        <taxon>Viridiplantae</taxon>
        <taxon>Streptophyta</taxon>
        <taxon>Embryophyta</taxon>
        <taxon>Tracheophyta</taxon>
        <taxon>Spermatophyta</taxon>
        <taxon>Magnoliopsida</taxon>
        <taxon>Liliopsida</taxon>
        <taxon>Zingiberales</taxon>
        <taxon>Zingiberaceae</taxon>
        <taxon>Zingiber</taxon>
    </lineage>
</organism>
<accession>A0A8J5F219</accession>
<dbReference type="Pfam" id="PF01593">
    <property type="entry name" value="Amino_oxidase"/>
    <property type="match status" value="1"/>
</dbReference>
<dbReference type="PANTHER" id="PTHR10742:SF405">
    <property type="entry name" value="PEROXISOMAL N(1)-ACETYL-SPERMINE_SPERMIDINE OXIDASE"/>
    <property type="match status" value="1"/>
</dbReference>
<keyword evidence="6" id="KW-0274">FAD</keyword>
<dbReference type="PANTHER" id="PTHR10742">
    <property type="entry name" value="FLAVIN MONOAMINE OXIDASE"/>
    <property type="match status" value="1"/>
</dbReference>
<evidence type="ECO:0000256" key="4">
    <source>
        <dbReference type="ARBA" id="ARBA00022490"/>
    </source>
</evidence>
<name>A0A8J5F219_ZINOF</name>
<dbReference type="EMBL" id="JACMSC010000017">
    <property type="protein sequence ID" value="KAG6480337.1"/>
    <property type="molecule type" value="Genomic_DNA"/>
</dbReference>
<evidence type="ECO:0000256" key="1">
    <source>
        <dbReference type="ARBA" id="ARBA00001974"/>
    </source>
</evidence>
<comment type="similarity">
    <text evidence="3">Belongs to the flavin monoamine oxidase family.</text>
</comment>
<dbReference type="OrthoDB" id="2019015at2759"/>
<evidence type="ECO:0000259" key="8">
    <source>
        <dbReference type="Pfam" id="PF01593"/>
    </source>
</evidence>
<evidence type="ECO:0000313" key="9">
    <source>
        <dbReference type="EMBL" id="KAG6480337.1"/>
    </source>
</evidence>
<dbReference type="InterPro" id="IPR050281">
    <property type="entry name" value="Flavin_monoamine_oxidase"/>
</dbReference>
<protein>
    <recommendedName>
        <fullName evidence="8">Amine oxidase domain-containing protein</fullName>
    </recommendedName>
</protein>
<proteinExistence type="inferred from homology"/>
<evidence type="ECO:0000256" key="5">
    <source>
        <dbReference type="ARBA" id="ARBA00022630"/>
    </source>
</evidence>
<evidence type="ECO:0000256" key="3">
    <source>
        <dbReference type="ARBA" id="ARBA00005995"/>
    </source>
</evidence>
<dbReference type="Proteomes" id="UP000734854">
    <property type="component" value="Unassembled WGS sequence"/>
</dbReference>
<dbReference type="GO" id="GO:0046592">
    <property type="term" value="F:polyamine oxidase activity"/>
    <property type="evidence" value="ECO:0007669"/>
    <property type="project" value="TreeGrafter"/>
</dbReference>
<comment type="caution">
    <text evidence="9">The sequence shown here is derived from an EMBL/GenBank/DDBJ whole genome shotgun (WGS) entry which is preliminary data.</text>
</comment>
<dbReference type="AlphaFoldDB" id="A0A8J5F219"/>
<evidence type="ECO:0000313" key="10">
    <source>
        <dbReference type="Proteomes" id="UP000734854"/>
    </source>
</evidence>
<gene>
    <name evidence="9" type="ORF">ZIOFF_063837</name>
</gene>
<evidence type="ECO:0000256" key="7">
    <source>
        <dbReference type="ARBA" id="ARBA00023002"/>
    </source>
</evidence>
<feature type="domain" description="Amine oxidase" evidence="8">
    <location>
        <begin position="14"/>
        <end position="496"/>
    </location>
</feature>